<proteinExistence type="inferred from homology"/>
<evidence type="ECO:0000256" key="4">
    <source>
        <dbReference type="ARBA" id="ARBA00022679"/>
    </source>
</evidence>
<evidence type="ECO:0000256" key="11">
    <source>
        <dbReference type="ARBA" id="ARBA00023136"/>
    </source>
</evidence>
<dbReference type="InterPro" id="IPR008271">
    <property type="entry name" value="Ser/Thr_kinase_AS"/>
</dbReference>
<evidence type="ECO:0000313" key="19">
    <source>
        <dbReference type="Proteomes" id="UP000327085"/>
    </source>
</evidence>
<evidence type="ECO:0000256" key="1">
    <source>
        <dbReference type="ARBA" id="ARBA00004127"/>
    </source>
</evidence>
<evidence type="ECO:0000256" key="16">
    <source>
        <dbReference type="SAM" id="Phobius"/>
    </source>
</evidence>
<feature type="transmembrane region" description="Helical" evidence="16">
    <location>
        <begin position="1036"/>
        <end position="1059"/>
    </location>
</feature>
<dbReference type="FunCoup" id="A0A5E4E8L3">
    <property type="interactions" value="457"/>
</dbReference>
<dbReference type="Gramene" id="VVA11742">
    <property type="protein sequence ID" value="VVA11742"/>
    <property type="gene ID" value="Prudul26B004007"/>
</dbReference>
<dbReference type="InterPro" id="IPR000719">
    <property type="entry name" value="Prot_kinase_dom"/>
</dbReference>
<feature type="transmembrane region" description="Helical" evidence="16">
    <location>
        <begin position="657"/>
        <end position="675"/>
    </location>
</feature>
<dbReference type="Pfam" id="PF00069">
    <property type="entry name" value="Pkinase"/>
    <property type="match status" value="1"/>
</dbReference>
<dbReference type="GO" id="GO:0005886">
    <property type="term" value="C:plasma membrane"/>
    <property type="evidence" value="ECO:0007669"/>
    <property type="project" value="TreeGrafter"/>
</dbReference>
<evidence type="ECO:0000256" key="14">
    <source>
        <dbReference type="SAM" id="Coils"/>
    </source>
</evidence>
<evidence type="ECO:0000256" key="5">
    <source>
        <dbReference type="ARBA" id="ARBA00022692"/>
    </source>
</evidence>
<keyword evidence="11 16" id="KW-0472">Membrane</keyword>
<feature type="transmembrane region" description="Helical" evidence="16">
    <location>
        <begin position="695"/>
        <end position="718"/>
    </location>
</feature>
<dbReference type="Proteomes" id="UP000327085">
    <property type="component" value="Chromosome 1"/>
</dbReference>
<evidence type="ECO:0000256" key="13">
    <source>
        <dbReference type="PROSITE-ProRule" id="PRU10141"/>
    </source>
</evidence>
<dbReference type="PANTHER" id="PTHR31618:SF20">
    <property type="entry name" value="MECHANOSENSITIVE ION CHANNEL PROTEIN 10"/>
    <property type="match status" value="1"/>
</dbReference>
<evidence type="ECO:0000313" key="18">
    <source>
        <dbReference type="EMBL" id="VVA11742.1"/>
    </source>
</evidence>
<dbReference type="Pfam" id="PF25886">
    <property type="entry name" value="Msy1"/>
    <property type="match status" value="1"/>
</dbReference>
<dbReference type="GO" id="GO:0005524">
    <property type="term" value="F:ATP binding"/>
    <property type="evidence" value="ECO:0007669"/>
    <property type="project" value="UniProtKB-UniRule"/>
</dbReference>
<dbReference type="PROSITE" id="PS00107">
    <property type="entry name" value="PROTEIN_KINASE_ATP"/>
    <property type="match status" value="1"/>
</dbReference>
<protein>
    <submittedName>
        <fullName evidence="18">PREDICTED: mechanosensitive</fullName>
    </submittedName>
</protein>
<evidence type="ECO:0000256" key="7">
    <source>
        <dbReference type="ARBA" id="ARBA00022777"/>
    </source>
</evidence>
<feature type="domain" description="Protein kinase" evidence="17">
    <location>
        <begin position="164"/>
        <end position="444"/>
    </location>
</feature>
<feature type="region of interest" description="Disordered" evidence="15">
    <location>
        <begin position="490"/>
        <end position="557"/>
    </location>
</feature>
<feature type="coiled-coil region" evidence="14">
    <location>
        <begin position="56"/>
        <end position="83"/>
    </location>
</feature>
<dbReference type="PROSITE" id="PS00108">
    <property type="entry name" value="PROTEIN_KINASE_ST"/>
    <property type="match status" value="1"/>
</dbReference>
<dbReference type="InterPro" id="IPR010920">
    <property type="entry name" value="LSM_dom_sf"/>
</dbReference>
<organism evidence="18 19">
    <name type="scientific">Prunus dulcis</name>
    <name type="common">Almond</name>
    <name type="synonym">Amygdalus dulcis</name>
    <dbReference type="NCBI Taxonomy" id="3755"/>
    <lineage>
        <taxon>Eukaryota</taxon>
        <taxon>Viridiplantae</taxon>
        <taxon>Streptophyta</taxon>
        <taxon>Embryophyta</taxon>
        <taxon>Tracheophyta</taxon>
        <taxon>Spermatophyta</taxon>
        <taxon>Magnoliopsida</taxon>
        <taxon>eudicotyledons</taxon>
        <taxon>Gunneridae</taxon>
        <taxon>Pentapetalae</taxon>
        <taxon>rosids</taxon>
        <taxon>fabids</taxon>
        <taxon>Rosales</taxon>
        <taxon>Rosaceae</taxon>
        <taxon>Amygdaloideae</taxon>
        <taxon>Amygdaleae</taxon>
        <taxon>Prunus</taxon>
    </lineage>
</organism>
<dbReference type="GO" id="GO:0004672">
    <property type="term" value="F:protein kinase activity"/>
    <property type="evidence" value="ECO:0007669"/>
    <property type="project" value="InterPro"/>
</dbReference>
<dbReference type="InterPro" id="IPR006685">
    <property type="entry name" value="MscS_channel_2nd"/>
</dbReference>
<feature type="transmembrane region" description="Helical" evidence="16">
    <location>
        <begin position="770"/>
        <end position="790"/>
    </location>
</feature>
<dbReference type="InterPro" id="IPR058650">
    <property type="entry name" value="Msy1/2-like"/>
</dbReference>
<feature type="compositionally biased region" description="Low complexity" evidence="15">
    <location>
        <begin position="490"/>
        <end position="510"/>
    </location>
</feature>
<evidence type="ECO:0000256" key="12">
    <source>
        <dbReference type="ARBA" id="ARBA00023303"/>
    </source>
</evidence>
<dbReference type="PROSITE" id="PS50011">
    <property type="entry name" value="PROTEIN_KINASE_DOM"/>
    <property type="match status" value="1"/>
</dbReference>
<keyword evidence="4" id="KW-0808">Transferase</keyword>
<keyword evidence="3" id="KW-0813">Transport</keyword>
<dbReference type="AlphaFoldDB" id="A0A5E4E8L3"/>
<dbReference type="PANTHER" id="PTHR31618">
    <property type="entry name" value="MECHANOSENSITIVE ION CHANNEL PROTEIN 5"/>
    <property type="match status" value="1"/>
</dbReference>
<keyword evidence="10" id="KW-0406">Ion transport</keyword>
<evidence type="ECO:0000256" key="9">
    <source>
        <dbReference type="ARBA" id="ARBA00022989"/>
    </source>
</evidence>
<keyword evidence="6 13" id="KW-0547">Nucleotide-binding</keyword>
<dbReference type="Gene3D" id="1.10.510.10">
    <property type="entry name" value="Transferase(Phosphotransferase) domain 1"/>
    <property type="match status" value="1"/>
</dbReference>
<accession>A0A5E4E8L3</accession>
<keyword evidence="5 16" id="KW-0812">Transmembrane</keyword>
<comment type="similarity">
    <text evidence="2">Belongs to the MscS (TC 1.A.23) family.</text>
</comment>
<reference evidence="19" key="1">
    <citation type="journal article" date="2020" name="Plant J.">
        <title>Transposons played a major role in the diversification between the closely related almond and peach genomes: results from the almond genome sequence.</title>
        <authorList>
            <person name="Alioto T."/>
            <person name="Alexiou K.G."/>
            <person name="Bardil A."/>
            <person name="Barteri F."/>
            <person name="Castanera R."/>
            <person name="Cruz F."/>
            <person name="Dhingra A."/>
            <person name="Duval H."/>
            <person name="Fernandez I Marti A."/>
            <person name="Frias L."/>
            <person name="Galan B."/>
            <person name="Garcia J.L."/>
            <person name="Howad W."/>
            <person name="Gomez-Garrido J."/>
            <person name="Gut M."/>
            <person name="Julca I."/>
            <person name="Morata J."/>
            <person name="Puigdomenech P."/>
            <person name="Ribeca P."/>
            <person name="Rubio Cabetas M.J."/>
            <person name="Vlasova A."/>
            <person name="Wirthensohn M."/>
            <person name="Garcia-Mas J."/>
            <person name="Gabaldon T."/>
            <person name="Casacuberta J.M."/>
            <person name="Arus P."/>
        </authorList>
    </citation>
    <scope>NUCLEOTIDE SEQUENCE [LARGE SCALE GENOMIC DNA]</scope>
    <source>
        <strain evidence="19">cv. Texas</strain>
    </source>
</reference>
<evidence type="ECO:0000256" key="6">
    <source>
        <dbReference type="ARBA" id="ARBA00022741"/>
    </source>
</evidence>
<dbReference type="FunFam" id="2.30.30.60:FF:000003">
    <property type="entry name" value="Predicted mechanosensitive ion channel"/>
    <property type="match status" value="1"/>
</dbReference>
<dbReference type="Gene3D" id="3.30.200.20">
    <property type="entry name" value="Phosphorylase Kinase, domain 1"/>
    <property type="match status" value="1"/>
</dbReference>
<dbReference type="SUPFAM" id="SSF50182">
    <property type="entry name" value="Sm-like ribonucleoproteins"/>
    <property type="match status" value="1"/>
</dbReference>
<feature type="transmembrane region" description="Helical" evidence="16">
    <location>
        <begin position="1004"/>
        <end position="1024"/>
    </location>
</feature>
<evidence type="ECO:0000256" key="3">
    <source>
        <dbReference type="ARBA" id="ARBA00022448"/>
    </source>
</evidence>
<evidence type="ECO:0000256" key="2">
    <source>
        <dbReference type="ARBA" id="ARBA00008017"/>
    </source>
</evidence>
<name>A0A5E4E8L3_PRUDU</name>
<dbReference type="GO" id="GO:0050982">
    <property type="term" value="P:detection of mechanical stimulus"/>
    <property type="evidence" value="ECO:0007669"/>
    <property type="project" value="TreeGrafter"/>
</dbReference>
<keyword evidence="7" id="KW-0418">Kinase</keyword>
<gene>
    <name evidence="18" type="ORF">ALMOND_2B004007</name>
</gene>
<keyword evidence="9 16" id="KW-1133">Transmembrane helix</keyword>
<dbReference type="GO" id="GO:0006820">
    <property type="term" value="P:monoatomic anion transport"/>
    <property type="evidence" value="ECO:0007669"/>
    <property type="project" value="TreeGrafter"/>
</dbReference>
<dbReference type="InParanoid" id="A0A5E4E8L3"/>
<feature type="compositionally biased region" description="Low complexity" evidence="15">
    <location>
        <begin position="525"/>
        <end position="536"/>
    </location>
</feature>
<dbReference type="InterPro" id="IPR023408">
    <property type="entry name" value="MscS_beta-dom_sf"/>
</dbReference>
<comment type="subcellular location">
    <subcellularLocation>
        <location evidence="1">Endomembrane system</location>
        <topology evidence="1">Multi-pass membrane protein</topology>
    </subcellularLocation>
</comment>
<feature type="transmembrane region" description="Helical" evidence="16">
    <location>
        <begin position="739"/>
        <end position="758"/>
    </location>
</feature>
<sequence length="1230" mass="138598">MNHQKKKGGALFGWSPQSSSAKQATATTTTGCCGGIHGCSSLEAINVVPPTNQNSTSKLELQVAELEKKVLKEKELRAVYKKRMERTQDYLRYCLQVAQDNGFLDLIHNYNNNMGPQSGLLSPNILTPNTSPRLPTTPLYQPSDLVVLIDQAHLNGWYIHPEEIEFEEKIGQGSTAHIYKGTWHGLDVAIKCIYPDFFESNENGISFFAQELDTLCRQRHRYVLQLMGACLDPPNYAWVVTEFLGTTLKEWLHGPGNRQRERMIPLPLLKERLDRALEISQAMQYLHGQKPKVIHRDLKPSNIFLDDAMHVRVADFGHARFLSDEEKALTGETGTYVYMAPEVIQCEPYNEKCDVYSFGIILNELLTGNYPYIETDYGPTKIAMEVVEANLRPRLPDDDGQFRELIDLICLSWDGDASLINGFALLNQQSLGPPLQQVAFQLFLGGFFVDSTGFYSHREEKVLKVGEVSMSEKHSANGGEVVLEVRTEVSNGAKGSSSKGSESSAPKPSKVGSPAKESTESSTGVSKSVPVSFPSPEISRSSPGKPPKIPTANETLTKRKSFTRLVSKAKSRFGEQSVPIDSNMFEESGLDQVGANSPYSPYRGSFNRASPGIRTVSISSRVPVMPSPGRVKEQEDEEIYKKVKLSRDKHRKVKTKVLFEWVVFLGILACLVSSLTVEKLENFNMWGLEVWKWCVLVMVIFCGMLVTNWFMHFVVFVIERNFLLRKKVLYFVHGMKKSVQVFIWLALVLLTWLLVFNGGKVERSETSTKILNYVTWTLVSVLIGAFLWLLKTLLLKILASSFHVNTFFDRIQESIFHQYVLQTLSGPALIEEAERVGRSPSTGQLSFRTTKKAKAGKEKEVIDMGKLQKMKQEKVSAWTMKVLVDAVSTSGLSTISHTLDEMEHGGVGQTDKEITNEMEATAAAYHIFLNVAPAGSKYIEEEDLMRFMIKEEVDLVFPLFEGADTGRIDRKALTDWVVKVYNGRKALAHSLNDTKTAVRQLNKLVTGILVVITVVVWLLLMEIATTKVLVFLSSQLVVAAFMFGNTCKTIFEAIIFVFVMHPFDVGDRCVVDGVPLMVEEMNILNTVFLKLNNEKIYYPNSVLSMKPISNYYRSPDMGDIVEFSIAFMTSVEKIGLLKEKIKKHLERNSQHWHPNHNLVVIEIENLNKLKMGLYVNHTMNFQEFGEKNKRRTELVIELKKILEELNITYNLLPQEVHITQTKIDAALASK</sequence>
<feature type="binding site" evidence="13">
    <location>
        <position position="191"/>
    </location>
    <ligand>
        <name>ATP</name>
        <dbReference type="ChEBI" id="CHEBI:30616"/>
    </ligand>
</feature>
<evidence type="ECO:0000259" key="17">
    <source>
        <dbReference type="PROSITE" id="PS50011"/>
    </source>
</evidence>
<dbReference type="GO" id="GO:0008381">
    <property type="term" value="F:mechanosensitive monoatomic ion channel activity"/>
    <property type="evidence" value="ECO:0007669"/>
    <property type="project" value="TreeGrafter"/>
</dbReference>
<dbReference type="SMART" id="SM00220">
    <property type="entry name" value="S_TKc"/>
    <property type="match status" value="1"/>
</dbReference>
<dbReference type="InterPro" id="IPR017441">
    <property type="entry name" value="Protein_kinase_ATP_BS"/>
</dbReference>
<dbReference type="Pfam" id="PF00924">
    <property type="entry name" value="MS_channel_2nd"/>
    <property type="match status" value="1"/>
</dbReference>
<evidence type="ECO:0000256" key="8">
    <source>
        <dbReference type="ARBA" id="ARBA00022840"/>
    </source>
</evidence>
<dbReference type="InterPro" id="IPR011009">
    <property type="entry name" value="Kinase-like_dom_sf"/>
</dbReference>
<keyword evidence="12" id="KW-0407">Ion channel</keyword>
<dbReference type="EMBL" id="CABIKO010000004">
    <property type="protein sequence ID" value="VVA11742.1"/>
    <property type="molecule type" value="Genomic_DNA"/>
</dbReference>
<keyword evidence="14" id="KW-0175">Coiled coil</keyword>
<evidence type="ECO:0000256" key="10">
    <source>
        <dbReference type="ARBA" id="ARBA00023065"/>
    </source>
</evidence>
<dbReference type="OMA" id="FRCENDH"/>
<evidence type="ECO:0000256" key="15">
    <source>
        <dbReference type="SAM" id="MobiDB-lite"/>
    </source>
</evidence>
<keyword evidence="8 13" id="KW-0067">ATP-binding</keyword>
<dbReference type="InterPro" id="IPR016688">
    <property type="entry name" value="MscS-like_plants/fungi"/>
</dbReference>
<dbReference type="Gene3D" id="2.30.30.60">
    <property type="match status" value="1"/>
</dbReference>
<dbReference type="SUPFAM" id="SSF56112">
    <property type="entry name" value="Protein kinase-like (PK-like)"/>
    <property type="match status" value="1"/>
</dbReference>